<dbReference type="Proteomes" id="UP001295469">
    <property type="component" value="Chromosome C01"/>
</dbReference>
<gene>
    <name evidence="1" type="ORF">DARMORV10_C01P35860.1</name>
</gene>
<protein>
    <submittedName>
        <fullName evidence="1">(rape) hypothetical protein</fullName>
    </submittedName>
</protein>
<accession>A0A816RQD6</accession>
<proteinExistence type="predicted"/>
<dbReference type="EMBL" id="HG994365">
    <property type="protein sequence ID" value="CAF2075347.1"/>
    <property type="molecule type" value="Genomic_DNA"/>
</dbReference>
<name>A0A816RQD6_BRANA</name>
<evidence type="ECO:0000313" key="1">
    <source>
        <dbReference type="EMBL" id="CAF2075347.1"/>
    </source>
</evidence>
<sequence length="43" mass="4801">MFLSEVLSFVDKETSTALLVFVLKWNKNRIIDGNDDNEGGLGD</sequence>
<dbReference type="AlphaFoldDB" id="A0A816RQD6"/>
<feature type="non-terminal residue" evidence="1">
    <location>
        <position position="43"/>
    </location>
</feature>
<organism evidence="1">
    <name type="scientific">Brassica napus</name>
    <name type="common">Rape</name>
    <dbReference type="NCBI Taxonomy" id="3708"/>
    <lineage>
        <taxon>Eukaryota</taxon>
        <taxon>Viridiplantae</taxon>
        <taxon>Streptophyta</taxon>
        <taxon>Embryophyta</taxon>
        <taxon>Tracheophyta</taxon>
        <taxon>Spermatophyta</taxon>
        <taxon>Magnoliopsida</taxon>
        <taxon>eudicotyledons</taxon>
        <taxon>Gunneridae</taxon>
        <taxon>Pentapetalae</taxon>
        <taxon>rosids</taxon>
        <taxon>malvids</taxon>
        <taxon>Brassicales</taxon>
        <taxon>Brassicaceae</taxon>
        <taxon>Brassiceae</taxon>
        <taxon>Brassica</taxon>
    </lineage>
</organism>
<reference evidence="1" key="1">
    <citation type="submission" date="2021-01" db="EMBL/GenBank/DDBJ databases">
        <authorList>
            <consortium name="Genoscope - CEA"/>
            <person name="William W."/>
        </authorList>
    </citation>
    <scope>NUCLEOTIDE SEQUENCE</scope>
</reference>